<dbReference type="AlphaFoldDB" id="A0A3P3QPM5"/>
<dbReference type="InterPro" id="IPR009678">
    <property type="entry name" value="Phage_tail_completion_R"/>
</dbReference>
<name>A0A3P3QPM5_9GAMM</name>
<dbReference type="Proteomes" id="UP000276260">
    <property type="component" value="Unassembled WGS sequence"/>
</dbReference>
<evidence type="ECO:0000313" key="2">
    <source>
        <dbReference type="Proteomes" id="UP000276260"/>
    </source>
</evidence>
<dbReference type="EMBL" id="RRCF01000001">
    <property type="protein sequence ID" value="RRJ22738.1"/>
    <property type="molecule type" value="Genomic_DNA"/>
</dbReference>
<dbReference type="RefSeq" id="WP_046521548.1">
    <property type="nucleotide sequence ID" value="NZ_LAVS01000098.1"/>
</dbReference>
<accession>A0A3P3QPM5</accession>
<keyword evidence="2" id="KW-1185">Reference proteome</keyword>
<protein>
    <recommendedName>
        <fullName evidence="3">Phage tail protein</fullName>
    </recommendedName>
</protein>
<dbReference type="OrthoDB" id="5816387at2"/>
<evidence type="ECO:0008006" key="3">
    <source>
        <dbReference type="Google" id="ProtNLM"/>
    </source>
</evidence>
<reference evidence="1 2" key="1">
    <citation type="submission" date="2018-11" db="EMBL/GenBank/DDBJ databases">
        <title>Draft genome analysis of Rheinheimera mesophila isolated from an industrial waste site.</title>
        <authorList>
            <person name="Yu Q."/>
            <person name="Qi Y."/>
            <person name="Zhang H."/>
            <person name="Lu Y."/>
            <person name="Pu J."/>
        </authorList>
    </citation>
    <scope>NUCLEOTIDE SEQUENCE [LARGE SCALE GENOMIC DNA]</scope>
    <source>
        <strain evidence="1 2">IITR13</strain>
    </source>
</reference>
<comment type="caution">
    <text evidence="1">The sequence shown here is derived from an EMBL/GenBank/DDBJ whole genome shotgun (WGS) entry which is preliminary data.</text>
</comment>
<gene>
    <name evidence="1" type="ORF">EIK76_01235</name>
</gene>
<organism evidence="1 2">
    <name type="scientific">Rheinheimera mesophila</name>
    <dbReference type="NCBI Taxonomy" id="1547515"/>
    <lineage>
        <taxon>Bacteria</taxon>
        <taxon>Pseudomonadati</taxon>
        <taxon>Pseudomonadota</taxon>
        <taxon>Gammaproteobacteria</taxon>
        <taxon>Chromatiales</taxon>
        <taxon>Chromatiaceae</taxon>
        <taxon>Rheinheimera</taxon>
    </lineage>
</organism>
<sequence length="162" mass="17783">MSQTVTQLQQVTAFLLASLKPYVTANTIDAWQEGGSLILSGEDLGTGGYQVAKWKHRATIAFEKFPHHRVNPYNLLAMLAAFLIDSGWPRDEYQLSDPELDIDPVSKDNATVLIELELMDDIDLIPDAAGPVMFNGQRYRVALVPVNVAEEVDVQTQPGGAS</sequence>
<proteinExistence type="predicted"/>
<dbReference type="Pfam" id="PF06891">
    <property type="entry name" value="P2_Phage_GpR"/>
    <property type="match status" value="1"/>
</dbReference>
<evidence type="ECO:0000313" key="1">
    <source>
        <dbReference type="EMBL" id="RRJ22738.1"/>
    </source>
</evidence>